<evidence type="ECO:0000256" key="1">
    <source>
        <dbReference type="SAM" id="MobiDB-lite"/>
    </source>
</evidence>
<keyword evidence="3" id="KW-1185">Reference proteome</keyword>
<evidence type="ECO:0000313" key="3">
    <source>
        <dbReference type="Proteomes" id="UP000886523"/>
    </source>
</evidence>
<dbReference type="AlphaFoldDB" id="A0A9P6AR45"/>
<organism evidence="2 3">
    <name type="scientific">Hydnum rufescens UP504</name>
    <dbReference type="NCBI Taxonomy" id="1448309"/>
    <lineage>
        <taxon>Eukaryota</taxon>
        <taxon>Fungi</taxon>
        <taxon>Dikarya</taxon>
        <taxon>Basidiomycota</taxon>
        <taxon>Agaricomycotina</taxon>
        <taxon>Agaricomycetes</taxon>
        <taxon>Cantharellales</taxon>
        <taxon>Hydnaceae</taxon>
        <taxon>Hydnum</taxon>
    </lineage>
</organism>
<feature type="region of interest" description="Disordered" evidence="1">
    <location>
        <begin position="703"/>
        <end position="731"/>
    </location>
</feature>
<sequence length="771" mass="86615">MLCPLLCPLQAFGSWPLGRDLRWLCVVQGFIRELALGRNLWQLRVMRGFVRELGPWPRSLAAMRRAGFVRELGPWPRSLAATRHAGFRSGVSPLRWLCVVRGVHAGRGPRIAHNSTTPAAAGVVPYLSVVAWAWGRGNVVKIEEKQHQKNSYSCSFGAGVWYGRKTHLIGPHTHRSGLVGGKNLKPRMEILLLVMMLKKYNKGSFGFPFCMAVHSGKELTYMTTHPLPQVCGPLLVPLDPVVESYIRTKWLSEEKRDSQLDCTKAACAKQNWATSMHYNWPKIEYLGGMYVFIIYLYEACAAPNWALFQARKVPALSSILTSIWRRPKQVPHTRWGGFLPSATQRMHRQDSGRNMRARTAAQDPKTQLSVTYRMMPATPASVDFLPPPNSPSEEHTDKAQAKYGGACSHLGPQPLCIPNPYNDESSTALHTRFGRFFLPPFEERTDNIHHEIRERTAAQTPTCNLYDNETRMAPHTCFGGDLHAAISDPMNAPTRRRVKCRSVQLPRPPTFDYPQCNLYDYATNTVPHTRQSGLDSFSLRETALKNTQTTPTPKYGSVLPPKTQTLDHPQVLSPYAKPHPKPAQMKAKAKYGCTQAPESPAPNTHGDRHNKLNMIPYAAAAGLFSHHETSPAQEYIDKAQGEIWVHTQPPKTTLKHLYTTTNRIRLSPSVKPPCDECTDKARANYGHLHSHARFQHSTIHNQYNDESNTEPHTRQSTFSHCETPPKASTDEAQGKILTYAATRKPSNRNEKLNTIPHTRFGGTVVDQKLAQ</sequence>
<comment type="caution">
    <text evidence="2">The sequence shown here is derived from an EMBL/GenBank/DDBJ whole genome shotgun (WGS) entry which is preliminary data.</text>
</comment>
<name>A0A9P6AR45_9AGAM</name>
<gene>
    <name evidence="2" type="ORF">BS47DRAFT_1364564</name>
</gene>
<evidence type="ECO:0000313" key="2">
    <source>
        <dbReference type="EMBL" id="KAF9510463.1"/>
    </source>
</evidence>
<proteinExistence type="predicted"/>
<dbReference type="Proteomes" id="UP000886523">
    <property type="component" value="Unassembled WGS sequence"/>
</dbReference>
<accession>A0A9P6AR45</accession>
<dbReference type="EMBL" id="MU129016">
    <property type="protein sequence ID" value="KAF9510463.1"/>
    <property type="molecule type" value="Genomic_DNA"/>
</dbReference>
<protein>
    <submittedName>
        <fullName evidence="2">Uncharacterized protein</fullName>
    </submittedName>
</protein>
<reference evidence="2" key="1">
    <citation type="journal article" date="2020" name="Nat. Commun.">
        <title>Large-scale genome sequencing of mycorrhizal fungi provides insights into the early evolution of symbiotic traits.</title>
        <authorList>
            <person name="Miyauchi S."/>
            <person name="Kiss E."/>
            <person name="Kuo A."/>
            <person name="Drula E."/>
            <person name="Kohler A."/>
            <person name="Sanchez-Garcia M."/>
            <person name="Morin E."/>
            <person name="Andreopoulos B."/>
            <person name="Barry K.W."/>
            <person name="Bonito G."/>
            <person name="Buee M."/>
            <person name="Carver A."/>
            <person name="Chen C."/>
            <person name="Cichocki N."/>
            <person name="Clum A."/>
            <person name="Culley D."/>
            <person name="Crous P.W."/>
            <person name="Fauchery L."/>
            <person name="Girlanda M."/>
            <person name="Hayes R.D."/>
            <person name="Keri Z."/>
            <person name="LaButti K."/>
            <person name="Lipzen A."/>
            <person name="Lombard V."/>
            <person name="Magnuson J."/>
            <person name="Maillard F."/>
            <person name="Murat C."/>
            <person name="Nolan M."/>
            <person name="Ohm R.A."/>
            <person name="Pangilinan J."/>
            <person name="Pereira M.F."/>
            <person name="Perotto S."/>
            <person name="Peter M."/>
            <person name="Pfister S."/>
            <person name="Riley R."/>
            <person name="Sitrit Y."/>
            <person name="Stielow J.B."/>
            <person name="Szollosi G."/>
            <person name="Zifcakova L."/>
            <person name="Stursova M."/>
            <person name="Spatafora J.W."/>
            <person name="Tedersoo L."/>
            <person name="Vaario L.M."/>
            <person name="Yamada A."/>
            <person name="Yan M."/>
            <person name="Wang P."/>
            <person name="Xu J."/>
            <person name="Bruns T."/>
            <person name="Baldrian P."/>
            <person name="Vilgalys R."/>
            <person name="Dunand C."/>
            <person name="Henrissat B."/>
            <person name="Grigoriev I.V."/>
            <person name="Hibbett D."/>
            <person name="Nagy L.G."/>
            <person name="Martin F.M."/>
        </authorList>
    </citation>
    <scope>NUCLEOTIDE SEQUENCE</scope>
    <source>
        <strain evidence="2">UP504</strain>
    </source>
</reference>